<dbReference type="SMART" id="SM01012">
    <property type="entry name" value="ANTAR"/>
    <property type="match status" value="1"/>
</dbReference>
<dbReference type="Pfam" id="PF13185">
    <property type="entry name" value="GAF_2"/>
    <property type="match status" value="1"/>
</dbReference>
<keyword evidence="2" id="KW-0418">Kinase</keyword>
<dbReference type="InterPro" id="IPR005561">
    <property type="entry name" value="ANTAR"/>
</dbReference>
<dbReference type="Gene3D" id="3.30.450.40">
    <property type="match status" value="1"/>
</dbReference>
<gene>
    <name evidence="6" type="ORF">MNVI_08120</name>
</gene>
<evidence type="ECO:0000313" key="6">
    <source>
        <dbReference type="EMBL" id="BBY05494.1"/>
    </source>
</evidence>
<dbReference type="Gene3D" id="1.10.10.10">
    <property type="entry name" value="Winged helix-like DNA-binding domain superfamily/Winged helix DNA-binding domain"/>
    <property type="match status" value="1"/>
</dbReference>
<evidence type="ECO:0000256" key="1">
    <source>
        <dbReference type="ARBA" id="ARBA00022679"/>
    </source>
</evidence>
<dbReference type="InterPro" id="IPR029016">
    <property type="entry name" value="GAF-like_dom_sf"/>
</dbReference>
<reference evidence="6 7" key="1">
    <citation type="journal article" date="2019" name="Emerg. Microbes Infect.">
        <title>Comprehensive subspecies identification of 175 nontuberculous mycobacteria species based on 7547 genomic profiles.</title>
        <authorList>
            <person name="Matsumoto Y."/>
            <person name="Kinjo T."/>
            <person name="Motooka D."/>
            <person name="Nabeya D."/>
            <person name="Jung N."/>
            <person name="Uechi K."/>
            <person name="Horii T."/>
            <person name="Iida T."/>
            <person name="Fujita J."/>
            <person name="Nakamura S."/>
        </authorList>
    </citation>
    <scope>NUCLEOTIDE SEQUENCE [LARGE SCALE GENOMIC DNA]</scope>
    <source>
        <strain evidence="6 7">JCM 16367</strain>
    </source>
</reference>
<evidence type="ECO:0000256" key="2">
    <source>
        <dbReference type="ARBA" id="ARBA00022777"/>
    </source>
</evidence>
<dbReference type="Proteomes" id="UP000466894">
    <property type="component" value="Chromosome"/>
</dbReference>
<keyword evidence="4" id="KW-0804">Transcription</keyword>
<dbReference type="SUPFAM" id="SSF52172">
    <property type="entry name" value="CheY-like"/>
    <property type="match status" value="1"/>
</dbReference>
<proteinExistence type="predicted"/>
<name>A0A7I7PA98_9MYCO</name>
<sequence length="253" mass="27858">MQYRKTNPASPSPLSTEAPAITTDCRTGFVLEVAELVCHLQDEHATDVDAVLGELTHSALKFLPGAQCAGITIASSNGKVRTVGATDRFPALLDEIQQRHCEGPCLSAAWEQHIIRIDDMAAEQRWPEYCRGAIDETPIRSVLAFQLFADHRTMGALNFYAEQPNAFDHDAVELGLILATHTALAWSMVRRDEQFRSALASRDIIGQAKGMLMERFKIDALQAFELLKRLSQSSNTPLAAVARQLVEAEQRGG</sequence>
<dbReference type="RefSeq" id="WP_083087247.1">
    <property type="nucleotide sequence ID" value="NZ_AP022583.1"/>
</dbReference>
<accession>A0A7I7PA98</accession>
<evidence type="ECO:0000256" key="4">
    <source>
        <dbReference type="ARBA" id="ARBA00023163"/>
    </source>
</evidence>
<dbReference type="PIRSF" id="PIRSF036625">
    <property type="entry name" value="GAF_ANTAR"/>
    <property type="match status" value="1"/>
</dbReference>
<dbReference type="Pfam" id="PF03861">
    <property type="entry name" value="ANTAR"/>
    <property type="match status" value="1"/>
</dbReference>
<keyword evidence="1" id="KW-0808">Transferase</keyword>
<dbReference type="InterPro" id="IPR011006">
    <property type="entry name" value="CheY-like_superfamily"/>
</dbReference>
<evidence type="ECO:0000259" key="5">
    <source>
        <dbReference type="PROSITE" id="PS50921"/>
    </source>
</evidence>
<dbReference type="GO" id="GO:0016301">
    <property type="term" value="F:kinase activity"/>
    <property type="evidence" value="ECO:0007669"/>
    <property type="project" value="UniProtKB-KW"/>
</dbReference>
<organism evidence="6 7">
    <name type="scientific">Mycobacterium noviomagense</name>
    <dbReference type="NCBI Taxonomy" id="459858"/>
    <lineage>
        <taxon>Bacteria</taxon>
        <taxon>Bacillati</taxon>
        <taxon>Actinomycetota</taxon>
        <taxon>Actinomycetes</taxon>
        <taxon>Mycobacteriales</taxon>
        <taxon>Mycobacteriaceae</taxon>
        <taxon>Mycobacterium</taxon>
    </lineage>
</organism>
<keyword evidence="3" id="KW-0805">Transcription regulation</keyword>
<evidence type="ECO:0000313" key="7">
    <source>
        <dbReference type="Proteomes" id="UP000466894"/>
    </source>
</evidence>
<evidence type="ECO:0000256" key="3">
    <source>
        <dbReference type="ARBA" id="ARBA00023015"/>
    </source>
</evidence>
<dbReference type="InterPro" id="IPR036388">
    <property type="entry name" value="WH-like_DNA-bd_sf"/>
</dbReference>
<dbReference type="SUPFAM" id="SSF55781">
    <property type="entry name" value="GAF domain-like"/>
    <property type="match status" value="1"/>
</dbReference>
<protein>
    <submittedName>
        <fullName evidence="6">Transcriptional regulator</fullName>
    </submittedName>
</protein>
<dbReference type="PROSITE" id="PS50921">
    <property type="entry name" value="ANTAR"/>
    <property type="match status" value="1"/>
</dbReference>
<feature type="domain" description="ANTAR" evidence="5">
    <location>
        <begin position="185"/>
        <end position="246"/>
    </location>
</feature>
<dbReference type="GO" id="GO:0003723">
    <property type="term" value="F:RNA binding"/>
    <property type="evidence" value="ECO:0007669"/>
    <property type="project" value="InterPro"/>
</dbReference>
<dbReference type="EMBL" id="AP022583">
    <property type="protein sequence ID" value="BBY05494.1"/>
    <property type="molecule type" value="Genomic_DNA"/>
</dbReference>
<dbReference type="OrthoDB" id="4629915at2"/>
<dbReference type="AlphaFoldDB" id="A0A7I7PA98"/>
<dbReference type="KEGG" id="mnv:MNVI_08120"/>
<dbReference type="InterPro" id="IPR012074">
    <property type="entry name" value="GAF_ANTAR"/>
</dbReference>
<dbReference type="InterPro" id="IPR003018">
    <property type="entry name" value="GAF"/>
</dbReference>